<evidence type="ECO:0000259" key="2">
    <source>
        <dbReference type="PROSITE" id="PS50930"/>
    </source>
</evidence>
<dbReference type="AlphaFoldDB" id="A0A2K2U9F5"/>
<dbReference type="EMBL" id="PPEK01000021">
    <property type="protein sequence ID" value="PNV66800.1"/>
    <property type="molecule type" value="Genomic_DNA"/>
</dbReference>
<dbReference type="Proteomes" id="UP000236197">
    <property type="component" value="Unassembled WGS sequence"/>
</dbReference>
<sequence>MEADRDNDGRPDDQKETWPPDRTIAAMSRQVLVDHYVNRDIVAVMRRMAPDMTWIGPLACQRTCSAEDMRRMLEPEYGTAAEMFDESWGVRDLPGARVAIGTYRARVPGSAAPELEFLQSATFVWAMTPAGPKVVHLHLSNAYDVPASLDRSAVPGEDAVGYVVDAVALPAASHKRLAFDVPGAGARYVTEDRVLCLDATEVGSAVVWEGGEFPVRERLAAIEDRLPPSFVRVHRSCIVNAKRVAVLRRFEAVLDDGSSRPIAERRYLEVAEAVERAAGKPLREG</sequence>
<dbReference type="RefSeq" id="WP_103265884.1">
    <property type="nucleotide sequence ID" value="NZ_CABMLE010000021.1"/>
</dbReference>
<protein>
    <recommendedName>
        <fullName evidence="2">HTH LytTR-type domain-containing protein</fullName>
    </recommendedName>
</protein>
<comment type="caution">
    <text evidence="3">The sequence shown here is derived from an EMBL/GenBank/DDBJ whole genome shotgun (WGS) entry which is preliminary data.</text>
</comment>
<dbReference type="OrthoDB" id="9781059at2"/>
<dbReference type="GO" id="GO:0003677">
    <property type="term" value="F:DNA binding"/>
    <property type="evidence" value="ECO:0007669"/>
    <property type="project" value="InterPro"/>
</dbReference>
<name>A0A2K2U9F5_9ACTN</name>
<dbReference type="PROSITE" id="PS50930">
    <property type="entry name" value="HTH_LYTTR"/>
    <property type="match status" value="1"/>
</dbReference>
<evidence type="ECO:0000256" key="1">
    <source>
        <dbReference type="SAM" id="MobiDB-lite"/>
    </source>
</evidence>
<feature type="domain" description="HTH LytTR-type" evidence="2">
    <location>
        <begin position="210"/>
        <end position="276"/>
    </location>
</feature>
<dbReference type="Gene3D" id="3.10.450.50">
    <property type="match status" value="1"/>
</dbReference>
<keyword evidence="4" id="KW-1185">Reference proteome</keyword>
<accession>A0A2K2U9F5</accession>
<dbReference type="InterPro" id="IPR007492">
    <property type="entry name" value="LytTR_DNA-bd_dom"/>
</dbReference>
<organism evidence="3 4">
    <name type="scientific">Enteroscipio rubneri</name>
    <dbReference type="NCBI Taxonomy" id="2070686"/>
    <lineage>
        <taxon>Bacteria</taxon>
        <taxon>Bacillati</taxon>
        <taxon>Actinomycetota</taxon>
        <taxon>Coriobacteriia</taxon>
        <taxon>Eggerthellales</taxon>
        <taxon>Eggerthellaceae</taxon>
        <taxon>Enteroscipio</taxon>
    </lineage>
</organism>
<dbReference type="Pfam" id="PF04397">
    <property type="entry name" value="LytTR"/>
    <property type="match status" value="1"/>
</dbReference>
<feature type="compositionally biased region" description="Basic and acidic residues" evidence="1">
    <location>
        <begin position="1"/>
        <end position="19"/>
    </location>
</feature>
<proteinExistence type="predicted"/>
<dbReference type="Gene3D" id="2.40.50.1020">
    <property type="entry name" value="LytTr DNA-binding domain"/>
    <property type="match status" value="1"/>
</dbReference>
<evidence type="ECO:0000313" key="4">
    <source>
        <dbReference type="Proteomes" id="UP000236197"/>
    </source>
</evidence>
<dbReference type="InterPro" id="IPR032710">
    <property type="entry name" value="NTF2-like_dom_sf"/>
</dbReference>
<dbReference type="SUPFAM" id="SSF54427">
    <property type="entry name" value="NTF2-like"/>
    <property type="match status" value="1"/>
</dbReference>
<reference evidence="4" key="1">
    <citation type="submission" date="2018-01" db="EMBL/GenBank/DDBJ databases">
        <title>Rubneribacter badeniensis gen. nov., sp. nov., and Colonibacter rubneri, gen. nov., sp. nov., WGS of new members of the Eggerthellaceae.</title>
        <authorList>
            <person name="Danylec N."/>
            <person name="Stoll D.A."/>
            <person name="Doetsch A."/>
            <person name="Kulling S.E."/>
            <person name="Huch M."/>
        </authorList>
    </citation>
    <scope>NUCLEOTIDE SEQUENCE [LARGE SCALE GENOMIC DNA]</scope>
    <source>
        <strain evidence="4">ResAG-96</strain>
    </source>
</reference>
<dbReference type="SMART" id="SM00850">
    <property type="entry name" value="LytTR"/>
    <property type="match status" value="1"/>
</dbReference>
<gene>
    <name evidence="3" type="ORF">C2L71_11400</name>
</gene>
<evidence type="ECO:0000313" key="3">
    <source>
        <dbReference type="EMBL" id="PNV66800.1"/>
    </source>
</evidence>
<feature type="region of interest" description="Disordered" evidence="1">
    <location>
        <begin position="1"/>
        <end position="20"/>
    </location>
</feature>